<reference evidence="6 7" key="1">
    <citation type="submission" date="2018-01" db="EMBL/GenBank/DDBJ databases">
        <title>Complete genome sequencing of Sporolactobacillus terrae DLG3.</title>
        <authorList>
            <person name="Nam Y.-D."/>
            <person name="Kang J."/>
            <person name="Chung W.-H."/>
        </authorList>
    </citation>
    <scope>NUCLEOTIDE SEQUENCE [LARGE SCALE GENOMIC DNA]</scope>
    <source>
        <strain evidence="6 7">DLG3</strain>
    </source>
</reference>
<feature type="domain" description="ABC transporter" evidence="5">
    <location>
        <begin position="6"/>
        <end position="257"/>
    </location>
</feature>
<keyword evidence="3" id="KW-0547">Nucleotide-binding</keyword>
<dbReference type="Gene3D" id="3.40.50.300">
    <property type="entry name" value="P-loop containing nucleotide triphosphate hydrolases"/>
    <property type="match status" value="1"/>
</dbReference>
<dbReference type="PANTHER" id="PTHR43776">
    <property type="entry name" value="TRANSPORT ATP-BINDING PROTEIN"/>
    <property type="match status" value="1"/>
</dbReference>
<keyword evidence="7" id="KW-1185">Reference proteome</keyword>
<dbReference type="RefSeq" id="WP_128166126.1">
    <property type="nucleotide sequence ID" value="NZ_CP025688.1"/>
</dbReference>
<dbReference type="PANTHER" id="PTHR43776:SF7">
    <property type="entry name" value="D,D-DIPEPTIDE TRANSPORT ATP-BINDING PROTEIN DDPF-RELATED"/>
    <property type="match status" value="1"/>
</dbReference>
<sequence>MDEKLLQIHDLTKAFKLPSNNLFFKKNSYNKAVNHVSLDVFKGESLGIVGESGCGKSTLARLITQLIRPTSGEVIYSGQDLASLNKKQLRMARKDIQMVFQNPYATLDPKNQILNLLMEPLDIHHVGTRREREQKALEMLVRVGLKPEHAERYPHEFSGGQRQRINIARALMLKPKLIICDEAVSALDVSVQAQVLNLLNELQEEFDLTYIFISHDLNVVRYFCDRIAVMYFGNLIELASANEIYNHPKKDYTKKLLKAIPRESPYETKTGILD</sequence>
<dbReference type="InterPro" id="IPR003593">
    <property type="entry name" value="AAA+_ATPase"/>
</dbReference>
<dbReference type="InterPro" id="IPR050319">
    <property type="entry name" value="ABC_transp_ATP-bind"/>
</dbReference>
<keyword evidence="4" id="KW-0067">ATP-binding</keyword>
<dbReference type="Pfam" id="PF00005">
    <property type="entry name" value="ABC_tran"/>
    <property type="match status" value="1"/>
</dbReference>
<dbReference type="InterPro" id="IPR003439">
    <property type="entry name" value="ABC_transporter-like_ATP-bd"/>
</dbReference>
<evidence type="ECO:0000256" key="1">
    <source>
        <dbReference type="ARBA" id="ARBA00005417"/>
    </source>
</evidence>
<dbReference type="PROSITE" id="PS00211">
    <property type="entry name" value="ABC_TRANSPORTER_1"/>
    <property type="match status" value="1"/>
</dbReference>
<gene>
    <name evidence="6" type="ORF">C0674_02775</name>
</gene>
<dbReference type="PROSITE" id="PS50893">
    <property type="entry name" value="ABC_TRANSPORTER_2"/>
    <property type="match status" value="1"/>
</dbReference>
<dbReference type="InterPro" id="IPR017871">
    <property type="entry name" value="ABC_transporter-like_CS"/>
</dbReference>
<comment type="similarity">
    <text evidence="1">Belongs to the ABC transporter superfamily.</text>
</comment>
<dbReference type="CDD" id="cd03257">
    <property type="entry name" value="ABC_NikE_OppD_transporters"/>
    <property type="match status" value="1"/>
</dbReference>
<keyword evidence="2" id="KW-0813">Transport</keyword>
<dbReference type="EMBL" id="CP025688">
    <property type="protein sequence ID" value="QAA21627.1"/>
    <property type="molecule type" value="Genomic_DNA"/>
</dbReference>
<dbReference type="Proteomes" id="UP000285882">
    <property type="component" value="Chromosome"/>
</dbReference>
<evidence type="ECO:0000313" key="6">
    <source>
        <dbReference type="EMBL" id="QAA21627.1"/>
    </source>
</evidence>
<name>A0ABX5Q4R2_9BACL</name>
<evidence type="ECO:0000259" key="5">
    <source>
        <dbReference type="PROSITE" id="PS50893"/>
    </source>
</evidence>
<organism evidence="6 7">
    <name type="scientific">Sporolactobacillus terrae</name>
    <dbReference type="NCBI Taxonomy" id="269673"/>
    <lineage>
        <taxon>Bacteria</taxon>
        <taxon>Bacillati</taxon>
        <taxon>Bacillota</taxon>
        <taxon>Bacilli</taxon>
        <taxon>Bacillales</taxon>
        <taxon>Sporolactobacillaceae</taxon>
        <taxon>Sporolactobacillus</taxon>
    </lineage>
</organism>
<evidence type="ECO:0000313" key="7">
    <source>
        <dbReference type="Proteomes" id="UP000285882"/>
    </source>
</evidence>
<dbReference type="InterPro" id="IPR027417">
    <property type="entry name" value="P-loop_NTPase"/>
</dbReference>
<evidence type="ECO:0000256" key="4">
    <source>
        <dbReference type="ARBA" id="ARBA00022840"/>
    </source>
</evidence>
<protein>
    <submittedName>
        <fullName evidence="6">Peptide ABC transporter substrate-binding protein</fullName>
    </submittedName>
</protein>
<accession>A0ABX5Q4R2</accession>
<dbReference type="SMART" id="SM00382">
    <property type="entry name" value="AAA"/>
    <property type="match status" value="1"/>
</dbReference>
<dbReference type="SUPFAM" id="SSF52540">
    <property type="entry name" value="P-loop containing nucleoside triphosphate hydrolases"/>
    <property type="match status" value="1"/>
</dbReference>
<evidence type="ECO:0000256" key="3">
    <source>
        <dbReference type="ARBA" id="ARBA00022741"/>
    </source>
</evidence>
<evidence type="ECO:0000256" key="2">
    <source>
        <dbReference type="ARBA" id="ARBA00022448"/>
    </source>
</evidence>
<proteinExistence type="inferred from homology"/>